<dbReference type="GeneID" id="120274560"/>
<evidence type="ECO:0000313" key="7">
    <source>
        <dbReference type="Proteomes" id="UP001515500"/>
    </source>
</evidence>
<dbReference type="RefSeq" id="XP_039137036.1">
    <property type="nucleotide sequence ID" value="XM_039281102.1"/>
</dbReference>
<reference evidence="8 9" key="1">
    <citation type="submission" date="2025-04" db="UniProtKB">
        <authorList>
            <consortium name="RefSeq"/>
        </authorList>
    </citation>
    <scope>IDENTIFICATION</scope>
</reference>
<evidence type="ECO:0000256" key="4">
    <source>
        <dbReference type="SAM" id="MobiDB-lite"/>
    </source>
</evidence>
<evidence type="ECO:0000313" key="9">
    <source>
        <dbReference type="RefSeq" id="XP_039137037.1"/>
    </source>
</evidence>
<feature type="region of interest" description="Disordered" evidence="4">
    <location>
        <begin position="540"/>
        <end position="606"/>
    </location>
</feature>
<dbReference type="Proteomes" id="UP001515500">
    <property type="component" value="Chromosome 13"/>
</dbReference>
<evidence type="ECO:0000259" key="5">
    <source>
        <dbReference type="PROSITE" id="PS50097"/>
    </source>
</evidence>
<evidence type="ECO:0000256" key="2">
    <source>
        <dbReference type="ARBA" id="ARBA00022786"/>
    </source>
</evidence>
<accession>A0AB40CE74</accession>
<dbReference type="SUPFAM" id="SSF54695">
    <property type="entry name" value="POZ domain"/>
    <property type="match status" value="1"/>
</dbReference>
<dbReference type="PROSITE" id="PS51649">
    <property type="entry name" value="NPH3"/>
    <property type="match status" value="1"/>
</dbReference>
<name>A0AB40CE74_DIOCR</name>
<dbReference type="Pfam" id="PF03000">
    <property type="entry name" value="NPH3"/>
    <property type="match status" value="1"/>
</dbReference>
<feature type="compositionally biased region" description="Basic and acidic residues" evidence="4">
    <location>
        <begin position="540"/>
        <end position="549"/>
    </location>
</feature>
<proteinExistence type="inferred from homology"/>
<sequence length="606" mass="68079">MLRMDQDKTSSAAAAIPKRRQTLSAAMKRTSEWAYSQDAPNDITVLVGGTAFNLNKFLLVSKSGYMRKLISQANDSDIIKMSEIPGGIEAYEFAAKFCYGVNFEINPENVAMLRCVGEYLEMTEEYTDGNLVRRTEDYFEEVVLVNLSAAVTVLQKSESFLPISEKVKLVSRCISAVAYMACNDIQFSLSTDSHVSLSSSVTQSRAIMDWCGEELTILRIDTFQKLITEMKAMGFKPVALGPILMLYVQKSLRGLDLLGKERKKMEPKQEHEKRVVLETIVSLLPKEKNVLSVSFLSMLLRAAVFLETTVACRLDLEKRMGIQLGQAALDDLLIPSFSFAGDMLFDVDMIQRVVMNYLEHEADEGRIGFDIDDEFASSISGMDQVGRLIESYLAEIASDPNLPISKFISLAELIPEQARFTEDSMYRAIDIYLKAHPSLSDAERKQICEMMDCQKLSREACAHAAQNERLPVQIVVQVLHNEQQRLRNASSRNYGGGDSPAFSQKLSMFRSNYHLETPSDELSRLRSENDNLKLELMRMQAQRRDEGKPSVKQAVSGKPPLPKKSFVNSVSKQLGRLYPFNRADGAKTPSRKAMTKPAKDRRHSIS</sequence>
<feature type="domain" description="BTB" evidence="5">
    <location>
        <begin position="41"/>
        <end position="107"/>
    </location>
</feature>
<dbReference type="PANTHER" id="PTHR32370">
    <property type="entry name" value="OS12G0117600 PROTEIN"/>
    <property type="match status" value="1"/>
</dbReference>
<evidence type="ECO:0000259" key="6">
    <source>
        <dbReference type="PROSITE" id="PS51649"/>
    </source>
</evidence>
<gene>
    <name evidence="8 9" type="primary">LOC120274560</name>
</gene>
<evidence type="ECO:0000256" key="1">
    <source>
        <dbReference type="ARBA" id="ARBA00004906"/>
    </source>
</evidence>
<organism evidence="7 9">
    <name type="scientific">Dioscorea cayennensis subsp. rotundata</name>
    <name type="common">White Guinea yam</name>
    <name type="synonym">Dioscorea rotundata</name>
    <dbReference type="NCBI Taxonomy" id="55577"/>
    <lineage>
        <taxon>Eukaryota</taxon>
        <taxon>Viridiplantae</taxon>
        <taxon>Streptophyta</taxon>
        <taxon>Embryophyta</taxon>
        <taxon>Tracheophyta</taxon>
        <taxon>Spermatophyta</taxon>
        <taxon>Magnoliopsida</taxon>
        <taxon>Liliopsida</taxon>
        <taxon>Dioscoreales</taxon>
        <taxon>Dioscoreaceae</taxon>
        <taxon>Dioscorea</taxon>
    </lineage>
</organism>
<comment type="similarity">
    <text evidence="3">Belongs to the NPH3 family.</text>
</comment>
<dbReference type="PROSITE" id="PS50097">
    <property type="entry name" value="BTB"/>
    <property type="match status" value="1"/>
</dbReference>
<dbReference type="AlphaFoldDB" id="A0AB40CE74"/>
<evidence type="ECO:0000256" key="3">
    <source>
        <dbReference type="PROSITE-ProRule" id="PRU00982"/>
    </source>
</evidence>
<feature type="compositionally biased region" description="Basic residues" evidence="4">
    <location>
        <begin position="589"/>
        <end position="606"/>
    </location>
</feature>
<dbReference type="Pfam" id="PF00651">
    <property type="entry name" value="BTB"/>
    <property type="match status" value="1"/>
</dbReference>
<dbReference type="InterPro" id="IPR011333">
    <property type="entry name" value="SKP1/BTB/POZ_sf"/>
</dbReference>
<comment type="pathway">
    <text evidence="1">Protein modification; protein ubiquitination.</text>
</comment>
<dbReference type="Gene3D" id="3.30.710.10">
    <property type="entry name" value="Potassium Channel Kv1.1, Chain A"/>
    <property type="match status" value="1"/>
</dbReference>
<dbReference type="RefSeq" id="XP_039137037.1">
    <property type="nucleotide sequence ID" value="XM_039281103.1"/>
</dbReference>
<dbReference type="InterPro" id="IPR027356">
    <property type="entry name" value="NPH3_dom"/>
</dbReference>
<keyword evidence="7" id="KW-1185">Reference proteome</keyword>
<feature type="domain" description="NPH3" evidence="6">
    <location>
        <begin position="209"/>
        <end position="485"/>
    </location>
</feature>
<evidence type="ECO:0000313" key="8">
    <source>
        <dbReference type="RefSeq" id="XP_039137036.1"/>
    </source>
</evidence>
<protein>
    <submittedName>
        <fullName evidence="8 9">BTB/POZ domain-containing protein SR1IP1-like</fullName>
    </submittedName>
</protein>
<keyword evidence="2" id="KW-0833">Ubl conjugation pathway</keyword>
<dbReference type="InterPro" id="IPR043454">
    <property type="entry name" value="NPH3/RPT2-like"/>
</dbReference>
<dbReference type="InterPro" id="IPR000210">
    <property type="entry name" value="BTB/POZ_dom"/>
</dbReference>